<evidence type="ECO:0000256" key="9">
    <source>
        <dbReference type="PROSITE-ProRule" id="PRU00169"/>
    </source>
</evidence>
<dbReference type="InterPro" id="IPR003661">
    <property type="entry name" value="HisK_dim/P_dom"/>
</dbReference>
<evidence type="ECO:0000313" key="14">
    <source>
        <dbReference type="Proteomes" id="UP001595528"/>
    </source>
</evidence>
<gene>
    <name evidence="13" type="ORF">ACFOGJ_10090</name>
</gene>
<dbReference type="EMBL" id="JBHRTR010000023">
    <property type="protein sequence ID" value="MFC3227582.1"/>
    <property type="molecule type" value="Genomic_DNA"/>
</dbReference>
<dbReference type="PANTHER" id="PTHR43065:SF46">
    <property type="entry name" value="C4-DICARBOXYLATE TRANSPORT SENSOR PROTEIN DCTB"/>
    <property type="match status" value="1"/>
</dbReference>
<evidence type="ECO:0000313" key="13">
    <source>
        <dbReference type="EMBL" id="MFC3227582.1"/>
    </source>
</evidence>
<evidence type="ECO:0000256" key="4">
    <source>
        <dbReference type="ARBA" id="ARBA00022679"/>
    </source>
</evidence>
<dbReference type="InterPro" id="IPR036890">
    <property type="entry name" value="HATPase_C_sf"/>
</dbReference>
<protein>
    <recommendedName>
        <fullName evidence="2">histidine kinase</fullName>
        <ecNumber evidence="2">2.7.13.3</ecNumber>
    </recommendedName>
</protein>
<dbReference type="SUPFAM" id="SSF47384">
    <property type="entry name" value="Homodimeric domain of signal transducing histidine kinase"/>
    <property type="match status" value="1"/>
</dbReference>
<reference evidence="14" key="1">
    <citation type="journal article" date="2019" name="Int. J. Syst. Evol. Microbiol.">
        <title>The Global Catalogue of Microorganisms (GCM) 10K type strain sequencing project: providing services to taxonomists for standard genome sequencing and annotation.</title>
        <authorList>
            <consortium name="The Broad Institute Genomics Platform"/>
            <consortium name="The Broad Institute Genome Sequencing Center for Infectious Disease"/>
            <person name="Wu L."/>
            <person name="Ma J."/>
        </authorList>
    </citation>
    <scope>NUCLEOTIDE SEQUENCE [LARGE SCALE GENOMIC DNA]</scope>
    <source>
        <strain evidence="14">KCTC 42964</strain>
    </source>
</reference>
<keyword evidence="6" id="KW-0418">Kinase</keyword>
<dbReference type="InterPro" id="IPR003594">
    <property type="entry name" value="HATPase_dom"/>
</dbReference>
<dbReference type="InterPro" id="IPR004358">
    <property type="entry name" value="Sig_transdc_His_kin-like_C"/>
</dbReference>
<evidence type="ECO:0000256" key="1">
    <source>
        <dbReference type="ARBA" id="ARBA00000085"/>
    </source>
</evidence>
<comment type="caution">
    <text evidence="13">The sequence shown here is derived from an EMBL/GenBank/DDBJ whole genome shotgun (WGS) entry which is preliminary data.</text>
</comment>
<keyword evidence="3 9" id="KW-0597">Phosphoprotein</keyword>
<feature type="domain" description="Response regulatory" evidence="12">
    <location>
        <begin position="522"/>
        <end position="638"/>
    </location>
</feature>
<dbReference type="PROSITE" id="PS50109">
    <property type="entry name" value="HIS_KIN"/>
    <property type="match status" value="1"/>
</dbReference>
<evidence type="ECO:0000256" key="7">
    <source>
        <dbReference type="ARBA" id="ARBA00022840"/>
    </source>
</evidence>
<dbReference type="InterPro" id="IPR000014">
    <property type="entry name" value="PAS"/>
</dbReference>
<keyword evidence="5" id="KW-0547">Nucleotide-binding</keyword>
<dbReference type="PANTHER" id="PTHR43065">
    <property type="entry name" value="SENSOR HISTIDINE KINASE"/>
    <property type="match status" value="1"/>
</dbReference>
<dbReference type="PROSITE" id="PS50110">
    <property type="entry name" value="RESPONSE_REGULATORY"/>
    <property type="match status" value="1"/>
</dbReference>
<dbReference type="SMART" id="SM00388">
    <property type="entry name" value="HisKA"/>
    <property type="match status" value="1"/>
</dbReference>
<dbReference type="SMART" id="SM00448">
    <property type="entry name" value="REC"/>
    <property type="match status" value="1"/>
</dbReference>
<dbReference type="SMART" id="SM00091">
    <property type="entry name" value="PAS"/>
    <property type="match status" value="2"/>
</dbReference>
<proteinExistence type="predicted"/>
<evidence type="ECO:0000256" key="3">
    <source>
        <dbReference type="ARBA" id="ARBA00022553"/>
    </source>
</evidence>
<dbReference type="SUPFAM" id="SSF55785">
    <property type="entry name" value="PYP-like sensor domain (PAS domain)"/>
    <property type="match status" value="1"/>
</dbReference>
<feature type="region of interest" description="Disordered" evidence="10">
    <location>
        <begin position="1"/>
        <end position="21"/>
    </location>
</feature>
<comment type="catalytic activity">
    <reaction evidence="1">
        <text>ATP + protein L-histidine = ADP + protein N-phospho-L-histidine.</text>
        <dbReference type="EC" id="2.7.13.3"/>
    </reaction>
</comment>
<evidence type="ECO:0000259" key="11">
    <source>
        <dbReference type="PROSITE" id="PS50109"/>
    </source>
</evidence>
<evidence type="ECO:0000256" key="6">
    <source>
        <dbReference type="ARBA" id="ARBA00022777"/>
    </source>
</evidence>
<dbReference type="PRINTS" id="PR00344">
    <property type="entry name" value="BCTRLSENSOR"/>
</dbReference>
<dbReference type="CDD" id="cd00082">
    <property type="entry name" value="HisKA"/>
    <property type="match status" value="1"/>
</dbReference>
<dbReference type="Gene3D" id="1.10.287.130">
    <property type="match status" value="1"/>
</dbReference>
<keyword evidence="7" id="KW-0067">ATP-binding</keyword>
<dbReference type="InterPro" id="IPR011006">
    <property type="entry name" value="CheY-like_superfamily"/>
</dbReference>
<dbReference type="Pfam" id="PF00072">
    <property type="entry name" value="Response_reg"/>
    <property type="match status" value="1"/>
</dbReference>
<dbReference type="Pfam" id="PF02518">
    <property type="entry name" value="HATPase_c"/>
    <property type="match status" value="1"/>
</dbReference>
<name>A0ABV7L008_9PROT</name>
<dbReference type="Gene3D" id="3.30.565.10">
    <property type="entry name" value="Histidine kinase-like ATPase, C-terminal domain"/>
    <property type="match status" value="1"/>
</dbReference>
<evidence type="ECO:0000259" key="12">
    <source>
        <dbReference type="PROSITE" id="PS50110"/>
    </source>
</evidence>
<keyword evidence="4" id="KW-0808">Transferase</keyword>
<dbReference type="SUPFAM" id="SSF55874">
    <property type="entry name" value="ATPase domain of HSP90 chaperone/DNA topoisomerase II/histidine kinase"/>
    <property type="match status" value="1"/>
</dbReference>
<dbReference type="Pfam" id="PF13188">
    <property type="entry name" value="PAS_8"/>
    <property type="match status" value="1"/>
</dbReference>
<dbReference type="InterPro" id="IPR005467">
    <property type="entry name" value="His_kinase_dom"/>
</dbReference>
<feature type="domain" description="Histidine kinase" evidence="11">
    <location>
        <begin position="277"/>
        <end position="501"/>
    </location>
</feature>
<dbReference type="RefSeq" id="WP_379899857.1">
    <property type="nucleotide sequence ID" value="NZ_JBHRTR010000023.1"/>
</dbReference>
<evidence type="ECO:0000256" key="2">
    <source>
        <dbReference type="ARBA" id="ARBA00012438"/>
    </source>
</evidence>
<dbReference type="NCBIfam" id="TIGR00229">
    <property type="entry name" value="sensory_box"/>
    <property type="match status" value="1"/>
</dbReference>
<dbReference type="InterPro" id="IPR035965">
    <property type="entry name" value="PAS-like_dom_sf"/>
</dbReference>
<organism evidence="13 14">
    <name type="scientific">Marinibaculum pumilum</name>
    <dbReference type="NCBI Taxonomy" id="1766165"/>
    <lineage>
        <taxon>Bacteria</taxon>
        <taxon>Pseudomonadati</taxon>
        <taxon>Pseudomonadota</taxon>
        <taxon>Alphaproteobacteria</taxon>
        <taxon>Rhodospirillales</taxon>
        <taxon>Rhodospirillaceae</taxon>
        <taxon>Marinibaculum</taxon>
    </lineage>
</organism>
<keyword evidence="14" id="KW-1185">Reference proteome</keyword>
<dbReference type="Proteomes" id="UP001595528">
    <property type="component" value="Unassembled WGS sequence"/>
</dbReference>
<sequence>MTETQPTDPPAGTTPADPSYEMLPTALDSLSEGFVLFDAQGRLVLCNRRYREAYPQIADMLVPGAPFREILRQAAIRGGHVRAELDMEAWIDERMSRHEKNAGPVDLWLSDGRYYRLSEHAVPGGGIVKLLTEITALHESEMRYRDLVEQSPFGIAIAQDSVLRYANPKALEIMGADRADEVLGRAFQDYVLPGGDPLLYDLLSGHADEQRDGAVAAVDLQPLRGRQRHVEIGVSRTRFEGRDALRIAMNDVTARQDAERALQHAQKMDAIGQLAGGVAHEFNNLLTAMGGFAQMGLRTPGDQDRLRYCLQEIVSASERAAAMTRQLLDFARRETDHQSEYVDIARLLAELDAFLRPVLGEAVATRIEIPDEAMPVMVDRGALLQAIVNLAINGRDAMPGGGTLRIGARILPPGDPLRLRHPDLEHDSYAAISVTDEGVGIDQAIADRIFEPFYTTKAQGQGTGLGLPMVYATAVRAGGSVDMESAPGEGATFTLLLPITAIPEPEAPAADVLEEGGSLSGTVLLVEDDPAVLRFVRMALQDMGLTVISAGDVATATAAFARNGDTVDMLLCDIVLPDGGGDVLARRLARQRPDLPIVLMTGYSPVAARPDVQELAPGRVLAKPVDRAALSAVVRDVFEG</sequence>
<keyword evidence="8" id="KW-0902">Two-component regulatory system</keyword>
<evidence type="ECO:0000256" key="8">
    <source>
        <dbReference type="ARBA" id="ARBA00023012"/>
    </source>
</evidence>
<accession>A0ABV7L008</accession>
<evidence type="ECO:0000256" key="5">
    <source>
        <dbReference type="ARBA" id="ARBA00022741"/>
    </source>
</evidence>
<feature type="modified residue" description="4-aspartylphosphate" evidence="9">
    <location>
        <position position="573"/>
    </location>
</feature>
<feature type="compositionally biased region" description="Low complexity" evidence="10">
    <location>
        <begin position="1"/>
        <end position="18"/>
    </location>
</feature>
<dbReference type="Gene3D" id="3.30.450.20">
    <property type="entry name" value="PAS domain"/>
    <property type="match status" value="1"/>
</dbReference>
<dbReference type="Pfam" id="PF00512">
    <property type="entry name" value="HisKA"/>
    <property type="match status" value="1"/>
</dbReference>
<dbReference type="SUPFAM" id="SSF52172">
    <property type="entry name" value="CheY-like"/>
    <property type="match status" value="1"/>
</dbReference>
<dbReference type="Pfam" id="PF12860">
    <property type="entry name" value="PAS_7"/>
    <property type="match status" value="1"/>
</dbReference>
<dbReference type="InterPro" id="IPR036097">
    <property type="entry name" value="HisK_dim/P_sf"/>
</dbReference>
<dbReference type="EC" id="2.7.13.3" evidence="2"/>
<dbReference type="SMART" id="SM00387">
    <property type="entry name" value="HATPase_c"/>
    <property type="match status" value="1"/>
</dbReference>
<evidence type="ECO:0000256" key="10">
    <source>
        <dbReference type="SAM" id="MobiDB-lite"/>
    </source>
</evidence>
<dbReference type="Gene3D" id="3.40.50.2300">
    <property type="match status" value="1"/>
</dbReference>
<dbReference type="InterPro" id="IPR001789">
    <property type="entry name" value="Sig_transdc_resp-reg_receiver"/>
</dbReference>